<organism evidence="2 3">
    <name type="scientific">Paenibacillus typhae</name>
    <dbReference type="NCBI Taxonomy" id="1174501"/>
    <lineage>
        <taxon>Bacteria</taxon>
        <taxon>Bacillati</taxon>
        <taxon>Bacillota</taxon>
        <taxon>Bacilli</taxon>
        <taxon>Bacillales</taxon>
        <taxon>Paenibacillaceae</taxon>
        <taxon>Paenibacillus</taxon>
    </lineage>
</organism>
<keyword evidence="1" id="KW-0472">Membrane</keyword>
<dbReference type="AlphaFoldDB" id="A0A1G9GVV2"/>
<proteinExistence type="predicted"/>
<evidence type="ECO:0000313" key="3">
    <source>
        <dbReference type="Proteomes" id="UP000199050"/>
    </source>
</evidence>
<keyword evidence="1" id="KW-1133">Transmembrane helix</keyword>
<protein>
    <submittedName>
        <fullName evidence="2">Uncharacterized protein</fullName>
    </submittedName>
</protein>
<name>A0A1G9GVV2_9BACL</name>
<reference evidence="3" key="1">
    <citation type="submission" date="2016-10" db="EMBL/GenBank/DDBJ databases">
        <authorList>
            <person name="Varghese N."/>
            <person name="Submissions S."/>
        </authorList>
    </citation>
    <scope>NUCLEOTIDE SEQUENCE [LARGE SCALE GENOMIC DNA]</scope>
    <source>
        <strain evidence="3">CGMCC 1.11012</strain>
    </source>
</reference>
<keyword evidence="1" id="KW-0812">Transmembrane</keyword>
<dbReference type="EMBL" id="FNDX01000069">
    <property type="protein sequence ID" value="SDL04685.1"/>
    <property type="molecule type" value="Genomic_DNA"/>
</dbReference>
<evidence type="ECO:0000313" key="2">
    <source>
        <dbReference type="EMBL" id="SDL04685.1"/>
    </source>
</evidence>
<feature type="transmembrane region" description="Helical" evidence="1">
    <location>
        <begin position="105"/>
        <end position="124"/>
    </location>
</feature>
<keyword evidence="3" id="KW-1185">Reference proteome</keyword>
<dbReference type="STRING" id="1174501.SAMN05216192_1695"/>
<gene>
    <name evidence="2" type="ORF">SAMN05216192_1695</name>
</gene>
<sequence length="125" mass="14150">MFRVAEHIQNIRGVLMSRNIRYITFFVLGALPLFIYPFVLLANIMSLAGSWSGQEESILIAIVLLFIILTSSYPITYIICLVLYLIKKFKNKAKNGAVLVTKLPLLPLIHLVLAILVGCLWWFLG</sequence>
<feature type="transmembrane region" description="Helical" evidence="1">
    <location>
        <begin position="20"/>
        <end position="46"/>
    </location>
</feature>
<feature type="transmembrane region" description="Helical" evidence="1">
    <location>
        <begin position="58"/>
        <end position="85"/>
    </location>
</feature>
<accession>A0A1G9GVV2</accession>
<dbReference type="Proteomes" id="UP000199050">
    <property type="component" value="Unassembled WGS sequence"/>
</dbReference>
<evidence type="ECO:0000256" key="1">
    <source>
        <dbReference type="SAM" id="Phobius"/>
    </source>
</evidence>